<proteinExistence type="predicted"/>
<evidence type="ECO:0000313" key="2">
    <source>
        <dbReference type="Proteomes" id="UP001219525"/>
    </source>
</evidence>
<dbReference type="AlphaFoldDB" id="A0AAD6UQ61"/>
<name>A0AAD6UQ61_9AGAR</name>
<gene>
    <name evidence="1" type="ORF">GGX14DRAFT_406732</name>
</gene>
<evidence type="ECO:0000313" key="1">
    <source>
        <dbReference type="EMBL" id="KAJ7192043.1"/>
    </source>
</evidence>
<dbReference type="EMBL" id="JARJCW010000125">
    <property type="protein sequence ID" value="KAJ7192043.1"/>
    <property type="molecule type" value="Genomic_DNA"/>
</dbReference>
<dbReference type="Proteomes" id="UP001219525">
    <property type="component" value="Unassembled WGS sequence"/>
</dbReference>
<protein>
    <submittedName>
        <fullName evidence="1">Uncharacterized protein</fullName>
    </submittedName>
</protein>
<comment type="caution">
    <text evidence="1">The sequence shown here is derived from an EMBL/GenBank/DDBJ whole genome shotgun (WGS) entry which is preliminary data.</text>
</comment>
<accession>A0AAD6UQ61</accession>
<organism evidence="1 2">
    <name type="scientific">Mycena pura</name>
    <dbReference type="NCBI Taxonomy" id="153505"/>
    <lineage>
        <taxon>Eukaryota</taxon>
        <taxon>Fungi</taxon>
        <taxon>Dikarya</taxon>
        <taxon>Basidiomycota</taxon>
        <taxon>Agaricomycotina</taxon>
        <taxon>Agaricomycetes</taxon>
        <taxon>Agaricomycetidae</taxon>
        <taxon>Agaricales</taxon>
        <taxon>Marasmiineae</taxon>
        <taxon>Mycenaceae</taxon>
        <taxon>Mycena</taxon>
    </lineage>
</organism>
<reference evidence="1" key="1">
    <citation type="submission" date="2023-03" db="EMBL/GenBank/DDBJ databases">
        <title>Massive genome expansion in bonnet fungi (Mycena s.s.) driven by repeated elements and novel gene families across ecological guilds.</title>
        <authorList>
            <consortium name="Lawrence Berkeley National Laboratory"/>
            <person name="Harder C.B."/>
            <person name="Miyauchi S."/>
            <person name="Viragh M."/>
            <person name="Kuo A."/>
            <person name="Thoen E."/>
            <person name="Andreopoulos B."/>
            <person name="Lu D."/>
            <person name="Skrede I."/>
            <person name="Drula E."/>
            <person name="Henrissat B."/>
            <person name="Morin E."/>
            <person name="Kohler A."/>
            <person name="Barry K."/>
            <person name="LaButti K."/>
            <person name="Morin E."/>
            <person name="Salamov A."/>
            <person name="Lipzen A."/>
            <person name="Mereny Z."/>
            <person name="Hegedus B."/>
            <person name="Baldrian P."/>
            <person name="Stursova M."/>
            <person name="Weitz H."/>
            <person name="Taylor A."/>
            <person name="Grigoriev I.V."/>
            <person name="Nagy L.G."/>
            <person name="Martin F."/>
            <person name="Kauserud H."/>
        </authorList>
    </citation>
    <scope>NUCLEOTIDE SEQUENCE</scope>
    <source>
        <strain evidence="1">9144</strain>
    </source>
</reference>
<sequence length="201" mass="21956">MSALPYGQFSADNWATSASRGKTTMGSLTLPKGRAFCTRSTITSSGFIRLGIRLTSTTKKPHILNRAPLCRRPTILLRRLNYLDEYQRLRLGRPLLACSVHELCGAATCCVVEHSDVRGWPEAFQDDVGRRLCIDHPLSVEDASAVAMAVVRQDARQLSSKGGSNFKKSYIHSESFLSQDFDPPPAIIFDPGINGICAASG</sequence>
<keyword evidence="2" id="KW-1185">Reference proteome</keyword>